<evidence type="ECO:0000313" key="3">
    <source>
        <dbReference type="Proteomes" id="UP000230821"/>
    </source>
</evidence>
<protein>
    <submittedName>
        <fullName evidence="2">VapC toxin family PIN domain ribonuclease</fullName>
    </submittedName>
</protein>
<dbReference type="CDD" id="cd09854">
    <property type="entry name" value="PIN_VapC-like"/>
    <property type="match status" value="1"/>
</dbReference>
<evidence type="ECO:0000259" key="1">
    <source>
        <dbReference type="Pfam" id="PF13470"/>
    </source>
</evidence>
<evidence type="ECO:0000313" key="2">
    <source>
        <dbReference type="EMBL" id="PIE35672.1"/>
    </source>
</evidence>
<dbReference type="Gene3D" id="3.40.50.1010">
    <property type="entry name" value="5'-nuclease"/>
    <property type="match status" value="1"/>
</dbReference>
<dbReference type="Proteomes" id="UP000230821">
    <property type="component" value="Unassembled WGS sequence"/>
</dbReference>
<name>A0A2G6KKW1_9BACT</name>
<dbReference type="Pfam" id="PF13470">
    <property type="entry name" value="PIN_3"/>
    <property type="match status" value="1"/>
</dbReference>
<feature type="domain" description="PIN" evidence="1">
    <location>
        <begin position="3"/>
        <end position="116"/>
    </location>
</feature>
<dbReference type="EMBL" id="PDSK01000036">
    <property type="protein sequence ID" value="PIE35672.1"/>
    <property type="molecule type" value="Genomic_DNA"/>
</dbReference>
<accession>A0A2G6KKW1</accession>
<reference evidence="2 3" key="1">
    <citation type="submission" date="2017-10" db="EMBL/GenBank/DDBJ databases">
        <title>Novel microbial diversity and functional potential in the marine mammal oral microbiome.</title>
        <authorList>
            <person name="Dudek N.K."/>
            <person name="Sun C.L."/>
            <person name="Burstein D."/>
            <person name="Kantor R.S."/>
            <person name="Aliaga Goltsman D.S."/>
            <person name="Bik E.M."/>
            <person name="Thomas B.C."/>
            <person name="Banfield J.F."/>
            <person name="Relman D.A."/>
        </authorList>
    </citation>
    <scope>NUCLEOTIDE SEQUENCE [LARGE SCALE GENOMIC DNA]</scope>
    <source>
        <strain evidence="2">DOLJORAL78_47_16</strain>
    </source>
</reference>
<dbReference type="AlphaFoldDB" id="A0A2G6KKW1"/>
<dbReference type="InterPro" id="IPR002716">
    <property type="entry name" value="PIN_dom"/>
</dbReference>
<gene>
    <name evidence="2" type="ORF">CSA56_03200</name>
</gene>
<comment type="caution">
    <text evidence="2">The sequence shown here is derived from an EMBL/GenBank/DDBJ whole genome shotgun (WGS) entry which is preliminary data.</text>
</comment>
<dbReference type="InterPro" id="IPR029060">
    <property type="entry name" value="PIN-like_dom_sf"/>
</dbReference>
<sequence length="155" mass="17671">MSRIFLDADIMLDVLAQRKPFYEPAANLLTLIETGQVSGCTSSLVFSNLYYVLRKLRGRGIALTSLRKLQNFIDILAVGERSIQFALNSAFNDFEDAIQYHTAIQHHVRYLITRNLKDYKATDRSIVTICTARDYLKLRDASQYSVNLSATTQEQ</sequence>
<organism evidence="2 3">
    <name type="scientific">candidate division KSB3 bacterium</name>
    <dbReference type="NCBI Taxonomy" id="2044937"/>
    <lineage>
        <taxon>Bacteria</taxon>
        <taxon>candidate division KSB3</taxon>
    </lineage>
</organism>
<dbReference type="SUPFAM" id="SSF88723">
    <property type="entry name" value="PIN domain-like"/>
    <property type="match status" value="1"/>
</dbReference>
<proteinExistence type="predicted"/>